<organism evidence="3 4">
    <name type="scientific">Yoonia maricola</name>
    <dbReference type="NCBI Taxonomy" id="420999"/>
    <lineage>
        <taxon>Bacteria</taxon>
        <taxon>Pseudomonadati</taxon>
        <taxon>Pseudomonadota</taxon>
        <taxon>Alphaproteobacteria</taxon>
        <taxon>Rhodobacterales</taxon>
        <taxon>Paracoccaceae</taxon>
        <taxon>Yoonia</taxon>
    </lineage>
</organism>
<dbReference type="OrthoDB" id="7441206at2"/>
<comment type="caution">
    <text evidence="3">The sequence shown here is derived from an EMBL/GenBank/DDBJ whole genome shotgun (WGS) entry which is preliminary data.</text>
</comment>
<dbReference type="EMBL" id="PGTY01000002">
    <property type="protein sequence ID" value="PJI86321.1"/>
    <property type="molecule type" value="Genomic_DNA"/>
</dbReference>
<sequence length="369" mass="39135">MKTLTRHDLLDILMGCAILGTGGGGDMAEGIGLIDDALAKGKTFDMVTLDDAPPDALICTPYMLGAISALPSEEEAAYARLPRIDGPAILLAYARFQEYLGQEFYGTVCCELGGSNTAVAFYAAAMSGHMIIDADPAGRAVPEITHSTYYINDLPAAPIVLANEFGEVMLLENIHDDLRAEAIVRALSVVSRNDIAAIDHALPVRDVRDAIIPGTITLAQTMGRAHRKARAEGQDAAEAVAQTGGGAVMFRGMISDCDWRTEGGFTLGSITILGSDEYPGKTYRISLKNENMVGWLDGVVHATIPDLICLMDMQTGMPISNPDYAKGMQVAVVILPAPSQFTTARGLAAFGPAYVGLNQPFRSPLSPAD</sequence>
<dbReference type="RefSeq" id="WP_100368855.1">
    <property type="nucleotide sequence ID" value="NZ_PGTY01000002.1"/>
</dbReference>
<evidence type="ECO:0000313" key="4">
    <source>
        <dbReference type="Proteomes" id="UP000228531"/>
    </source>
</evidence>
<protein>
    <recommendedName>
        <fullName evidence="5">DUF917 family protein</fullName>
    </recommendedName>
</protein>
<proteinExistence type="predicted"/>
<dbReference type="Pfam" id="PF20906">
    <property type="entry name" value="S-Me-THD_C"/>
    <property type="match status" value="1"/>
</dbReference>
<dbReference type="Gene3D" id="2.40.390.10">
    <property type="entry name" value="CV3147-like"/>
    <property type="match status" value="1"/>
</dbReference>
<dbReference type="InterPro" id="IPR027479">
    <property type="entry name" value="S-Me-THD_N_sf"/>
</dbReference>
<feature type="domain" description="S-Me-THD N-terminal" evidence="1">
    <location>
        <begin position="8"/>
        <end position="172"/>
    </location>
</feature>
<dbReference type="InterPro" id="IPR024071">
    <property type="entry name" value="S-Me-THD_C_sf"/>
</dbReference>
<dbReference type="SUPFAM" id="SSF160991">
    <property type="entry name" value="CV3147-like"/>
    <property type="match status" value="1"/>
</dbReference>
<dbReference type="InterPro" id="IPR048350">
    <property type="entry name" value="S-Me-THD-like_C"/>
</dbReference>
<reference evidence="3 4" key="1">
    <citation type="submission" date="2017-11" db="EMBL/GenBank/DDBJ databases">
        <title>Genomic Encyclopedia of Archaeal and Bacterial Type Strains, Phase II (KMG-II): From Individual Species to Whole Genera.</title>
        <authorList>
            <person name="Goeker M."/>
        </authorList>
    </citation>
    <scope>NUCLEOTIDE SEQUENCE [LARGE SCALE GENOMIC DNA]</scope>
    <source>
        <strain evidence="3 4">DSM 29128</strain>
    </source>
</reference>
<gene>
    <name evidence="3" type="ORF">BC777_2689</name>
</gene>
<evidence type="ECO:0000313" key="3">
    <source>
        <dbReference type="EMBL" id="PJI86321.1"/>
    </source>
</evidence>
<dbReference type="AlphaFoldDB" id="A0A2M8W5V9"/>
<dbReference type="Pfam" id="PF06032">
    <property type="entry name" value="S-Me-THD_N"/>
    <property type="match status" value="1"/>
</dbReference>
<evidence type="ECO:0000259" key="1">
    <source>
        <dbReference type="Pfam" id="PF06032"/>
    </source>
</evidence>
<evidence type="ECO:0008006" key="5">
    <source>
        <dbReference type="Google" id="ProtNLM"/>
    </source>
</evidence>
<dbReference type="Proteomes" id="UP000228531">
    <property type="component" value="Unassembled WGS sequence"/>
</dbReference>
<feature type="domain" description="S-Me-THD-like C-terminal" evidence="2">
    <location>
        <begin position="176"/>
        <end position="361"/>
    </location>
</feature>
<keyword evidence="4" id="KW-1185">Reference proteome</keyword>
<dbReference type="InterPro" id="IPR010318">
    <property type="entry name" value="S-Me-THD_N"/>
</dbReference>
<accession>A0A2M8W5V9</accession>
<dbReference type="Gene3D" id="3.40.1610.10">
    <property type="entry name" value="CV3147-like domain"/>
    <property type="match status" value="1"/>
</dbReference>
<name>A0A2M8W5V9_9RHOB</name>
<evidence type="ECO:0000259" key="2">
    <source>
        <dbReference type="Pfam" id="PF20906"/>
    </source>
</evidence>